<evidence type="ECO:0000256" key="1">
    <source>
        <dbReference type="SAM" id="Phobius"/>
    </source>
</evidence>
<protein>
    <submittedName>
        <fullName evidence="2">Uncharacterized protein</fullName>
    </submittedName>
</protein>
<name>A0A7J8N6L4_9ROSI</name>
<dbReference type="Proteomes" id="UP000593572">
    <property type="component" value="Unassembled WGS sequence"/>
</dbReference>
<evidence type="ECO:0000313" key="2">
    <source>
        <dbReference type="EMBL" id="MBA0572484.1"/>
    </source>
</evidence>
<accession>A0A7J8N6L4</accession>
<feature type="transmembrane region" description="Helical" evidence="1">
    <location>
        <begin position="15"/>
        <end position="32"/>
    </location>
</feature>
<organism evidence="2 3">
    <name type="scientific">Gossypium lobatum</name>
    <dbReference type="NCBI Taxonomy" id="34289"/>
    <lineage>
        <taxon>Eukaryota</taxon>
        <taxon>Viridiplantae</taxon>
        <taxon>Streptophyta</taxon>
        <taxon>Embryophyta</taxon>
        <taxon>Tracheophyta</taxon>
        <taxon>Spermatophyta</taxon>
        <taxon>Magnoliopsida</taxon>
        <taxon>eudicotyledons</taxon>
        <taxon>Gunneridae</taxon>
        <taxon>Pentapetalae</taxon>
        <taxon>rosids</taxon>
        <taxon>malvids</taxon>
        <taxon>Malvales</taxon>
        <taxon>Malvaceae</taxon>
        <taxon>Malvoideae</taxon>
        <taxon>Gossypium</taxon>
    </lineage>
</organism>
<dbReference type="EMBL" id="JABEZX010000012">
    <property type="protein sequence ID" value="MBA0572484.1"/>
    <property type="molecule type" value="Genomic_DNA"/>
</dbReference>
<keyword evidence="3" id="KW-1185">Reference proteome</keyword>
<keyword evidence="1" id="KW-0812">Transmembrane</keyword>
<sequence length="52" mass="6170">MDSLIVVSFPPRKSVFFLMIIITCCGVNRFSWRLRRISFKTFLTLVLYLILN</sequence>
<proteinExistence type="predicted"/>
<keyword evidence="1" id="KW-0472">Membrane</keyword>
<gene>
    <name evidence="2" type="ORF">Golob_002824</name>
</gene>
<reference evidence="2 3" key="1">
    <citation type="journal article" date="2019" name="Genome Biol. Evol.">
        <title>Insights into the evolution of the New World diploid cottons (Gossypium, subgenus Houzingenia) based on genome sequencing.</title>
        <authorList>
            <person name="Grover C.E."/>
            <person name="Arick M.A. 2nd"/>
            <person name="Thrash A."/>
            <person name="Conover J.L."/>
            <person name="Sanders W.S."/>
            <person name="Peterson D.G."/>
            <person name="Frelichowski J.E."/>
            <person name="Scheffler J.A."/>
            <person name="Scheffler B.E."/>
            <person name="Wendel J.F."/>
        </authorList>
    </citation>
    <scope>NUCLEOTIDE SEQUENCE [LARGE SCALE GENOMIC DNA]</scope>
    <source>
        <strain evidence="2">157</strain>
        <tissue evidence="2">Leaf</tissue>
    </source>
</reference>
<evidence type="ECO:0000313" key="3">
    <source>
        <dbReference type="Proteomes" id="UP000593572"/>
    </source>
</evidence>
<keyword evidence="1" id="KW-1133">Transmembrane helix</keyword>
<comment type="caution">
    <text evidence="2">The sequence shown here is derived from an EMBL/GenBank/DDBJ whole genome shotgun (WGS) entry which is preliminary data.</text>
</comment>
<dbReference type="AlphaFoldDB" id="A0A7J8N6L4"/>